<sequence length="49" mass="5559">MRLHQWELDNALVEEILKLSAITVSSSGELRKRDNLLLVLGVKVDDRGK</sequence>
<organism evidence="1 2">
    <name type="scientific">Funiculus sociatus GB2-A5</name>
    <dbReference type="NCBI Taxonomy" id="2933946"/>
    <lineage>
        <taxon>Bacteria</taxon>
        <taxon>Bacillati</taxon>
        <taxon>Cyanobacteriota</taxon>
        <taxon>Cyanophyceae</taxon>
        <taxon>Coleofasciculales</taxon>
        <taxon>Coleofasciculaceae</taxon>
        <taxon>Funiculus</taxon>
    </lineage>
</organism>
<evidence type="ECO:0000313" key="2">
    <source>
        <dbReference type="Proteomes" id="UP001442494"/>
    </source>
</evidence>
<dbReference type="Proteomes" id="UP001442494">
    <property type="component" value="Unassembled WGS sequence"/>
</dbReference>
<gene>
    <name evidence="1" type="ORF">NDI37_21915</name>
</gene>
<evidence type="ECO:0000313" key="1">
    <source>
        <dbReference type="EMBL" id="MEP0867111.1"/>
    </source>
</evidence>
<keyword evidence="2" id="KW-1185">Reference proteome</keyword>
<name>A0ABV0JWR1_9CYAN</name>
<protein>
    <submittedName>
        <fullName evidence="1">Uncharacterized protein</fullName>
    </submittedName>
</protein>
<proteinExistence type="predicted"/>
<accession>A0ABV0JWR1</accession>
<reference evidence="1 2" key="1">
    <citation type="submission" date="2022-04" db="EMBL/GenBank/DDBJ databases">
        <title>Positive selection, recombination, and allopatry shape intraspecific diversity of widespread and dominant cyanobacteria.</title>
        <authorList>
            <person name="Wei J."/>
            <person name="Shu W."/>
            <person name="Hu C."/>
        </authorList>
    </citation>
    <scope>NUCLEOTIDE SEQUENCE [LARGE SCALE GENOMIC DNA]</scope>
    <source>
        <strain evidence="1 2">GB2-A5</strain>
    </source>
</reference>
<comment type="caution">
    <text evidence="1">The sequence shown here is derived from an EMBL/GenBank/DDBJ whole genome shotgun (WGS) entry which is preliminary data.</text>
</comment>
<dbReference type="EMBL" id="JAMPKK010000059">
    <property type="protein sequence ID" value="MEP0867111.1"/>
    <property type="molecule type" value="Genomic_DNA"/>
</dbReference>